<dbReference type="RefSeq" id="WP_136896698.1">
    <property type="nucleotide sequence ID" value="NZ_SWJE01000010.1"/>
</dbReference>
<dbReference type="PANTHER" id="PTHR43443:SF1">
    <property type="entry name" value="3-HEXULOSE-6-PHOSPHATE ISOMERASE"/>
    <property type="match status" value="1"/>
</dbReference>
<dbReference type="GO" id="GO:0097367">
    <property type="term" value="F:carbohydrate derivative binding"/>
    <property type="evidence" value="ECO:0007669"/>
    <property type="project" value="InterPro"/>
</dbReference>
<dbReference type="AlphaFoldDB" id="A0A4U1I123"/>
<dbReference type="PANTHER" id="PTHR43443">
    <property type="entry name" value="3-HEXULOSE-6-PHOSPHATE ISOMERASE"/>
    <property type="match status" value="1"/>
</dbReference>
<dbReference type="NCBIfam" id="TIGR03127">
    <property type="entry name" value="RuMP_HxlB"/>
    <property type="match status" value="1"/>
</dbReference>
<name>A0A4U1I123_9BURK</name>
<organism evidence="3 4">
    <name type="scientific">Trinickia terrae</name>
    <dbReference type="NCBI Taxonomy" id="2571161"/>
    <lineage>
        <taxon>Bacteria</taxon>
        <taxon>Pseudomonadati</taxon>
        <taxon>Pseudomonadota</taxon>
        <taxon>Betaproteobacteria</taxon>
        <taxon>Burkholderiales</taxon>
        <taxon>Burkholderiaceae</taxon>
        <taxon>Trinickia</taxon>
    </lineage>
</organism>
<dbReference type="OrthoDB" id="9797832at2"/>
<comment type="similarity">
    <text evidence="1">Belongs to the SIS family. PHI subfamily.</text>
</comment>
<dbReference type="GO" id="GO:1901135">
    <property type="term" value="P:carbohydrate derivative metabolic process"/>
    <property type="evidence" value="ECO:0007669"/>
    <property type="project" value="InterPro"/>
</dbReference>
<evidence type="ECO:0000259" key="2">
    <source>
        <dbReference type="PROSITE" id="PS51464"/>
    </source>
</evidence>
<evidence type="ECO:0000256" key="1">
    <source>
        <dbReference type="ARBA" id="ARBA00009235"/>
    </source>
</evidence>
<dbReference type="Pfam" id="PF01380">
    <property type="entry name" value="SIS"/>
    <property type="match status" value="1"/>
</dbReference>
<comment type="caution">
    <text evidence="3">The sequence shown here is derived from an EMBL/GenBank/DDBJ whole genome shotgun (WGS) entry which is preliminary data.</text>
</comment>
<protein>
    <submittedName>
        <fullName evidence="3">SIS domain-containing protein</fullName>
    </submittedName>
</protein>
<dbReference type="InterPro" id="IPR046348">
    <property type="entry name" value="SIS_dom_sf"/>
</dbReference>
<dbReference type="InterPro" id="IPR001347">
    <property type="entry name" value="SIS_dom"/>
</dbReference>
<accession>A0A4U1I123</accession>
<gene>
    <name evidence="3" type="ORF">FAZ69_19335</name>
</gene>
<sequence>MIHNQVPQSTQAGQRNATNETLSATMNELRQLEIPRLASEILGEIHASLRGVDPVAVGALVAEIERAPRVFCLGAGRSGILLQAFCMRLNHLGFNAYMAGGLPCPPVAADDLIIVASGSGETRSVSAILDQGRSAGARVALFTAAQRSKARSMAADVTVLIPAPSGLVNHEHPHNLQPMRTLFEQAFFLLCESVVCWLKAKKGIGEEEMAQRHANLE</sequence>
<dbReference type="PROSITE" id="PS51464">
    <property type="entry name" value="SIS"/>
    <property type="match status" value="1"/>
</dbReference>
<dbReference type="GO" id="GO:0016853">
    <property type="term" value="F:isomerase activity"/>
    <property type="evidence" value="ECO:0007669"/>
    <property type="project" value="InterPro"/>
</dbReference>
<dbReference type="Gene3D" id="3.40.50.10490">
    <property type="entry name" value="Glucose-6-phosphate isomerase like protein, domain 1"/>
    <property type="match status" value="1"/>
</dbReference>
<evidence type="ECO:0000313" key="3">
    <source>
        <dbReference type="EMBL" id="TKC86805.1"/>
    </source>
</evidence>
<evidence type="ECO:0000313" key="4">
    <source>
        <dbReference type="Proteomes" id="UP000305539"/>
    </source>
</evidence>
<dbReference type="EMBL" id="SWJE01000010">
    <property type="protein sequence ID" value="TKC86805.1"/>
    <property type="molecule type" value="Genomic_DNA"/>
</dbReference>
<dbReference type="SUPFAM" id="SSF53697">
    <property type="entry name" value="SIS domain"/>
    <property type="match status" value="1"/>
</dbReference>
<reference evidence="3 4" key="1">
    <citation type="submission" date="2019-04" db="EMBL/GenBank/DDBJ databases">
        <title>Trinickia sp. 7GSK02, isolated from subtropical forest soil.</title>
        <authorList>
            <person name="Gao Z.-H."/>
            <person name="Qiu L.-H."/>
        </authorList>
    </citation>
    <scope>NUCLEOTIDE SEQUENCE [LARGE SCALE GENOMIC DNA]</scope>
    <source>
        <strain evidence="3 4">7GSK02</strain>
    </source>
</reference>
<dbReference type="Proteomes" id="UP000305539">
    <property type="component" value="Unassembled WGS sequence"/>
</dbReference>
<dbReference type="InterPro" id="IPR017552">
    <property type="entry name" value="PHI/rmpB"/>
</dbReference>
<keyword evidence="4" id="KW-1185">Reference proteome</keyword>
<feature type="domain" description="SIS" evidence="2">
    <location>
        <begin position="60"/>
        <end position="204"/>
    </location>
</feature>
<proteinExistence type="inferred from homology"/>